<dbReference type="EMBL" id="GBRH01165431">
    <property type="protein sequence ID" value="JAE32465.1"/>
    <property type="molecule type" value="Transcribed_RNA"/>
</dbReference>
<organism evidence="1">
    <name type="scientific">Arundo donax</name>
    <name type="common">Giant reed</name>
    <name type="synonym">Donax arundinaceus</name>
    <dbReference type="NCBI Taxonomy" id="35708"/>
    <lineage>
        <taxon>Eukaryota</taxon>
        <taxon>Viridiplantae</taxon>
        <taxon>Streptophyta</taxon>
        <taxon>Embryophyta</taxon>
        <taxon>Tracheophyta</taxon>
        <taxon>Spermatophyta</taxon>
        <taxon>Magnoliopsida</taxon>
        <taxon>Liliopsida</taxon>
        <taxon>Poales</taxon>
        <taxon>Poaceae</taxon>
        <taxon>PACMAD clade</taxon>
        <taxon>Arundinoideae</taxon>
        <taxon>Arundineae</taxon>
        <taxon>Arundo</taxon>
    </lineage>
</organism>
<accession>A0A0A9H5G6</accession>
<sequence>MVTICPSLDPTVQKINHIDDWGMMFSNVTKTVCTKQAVGWKYS</sequence>
<name>A0A0A9H5G6_ARUDO</name>
<dbReference type="AlphaFoldDB" id="A0A0A9H5G6"/>
<reference evidence="1" key="1">
    <citation type="submission" date="2014-09" db="EMBL/GenBank/DDBJ databases">
        <authorList>
            <person name="Magalhaes I.L.F."/>
            <person name="Oliveira U."/>
            <person name="Santos F.R."/>
            <person name="Vidigal T.H.D.A."/>
            <person name="Brescovit A.D."/>
            <person name="Santos A.J."/>
        </authorList>
    </citation>
    <scope>NUCLEOTIDE SEQUENCE</scope>
    <source>
        <tissue evidence="1">Shoot tissue taken approximately 20 cm above the soil surface</tissue>
    </source>
</reference>
<proteinExistence type="predicted"/>
<protein>
    <submittedName>
        <fullName evidence="1">Uncharacterized protein</fullName>
    </submittedName>
</protein>
<evidence type="ECO:0000313" key="1">
    <source>
        <dbReference type="EMBL" id="JAE32465.1"/>
    </source>
</evidence>
<reference evidence="1" key="2">
    <citation type="journal article" date="2015" name="Data Brief">
        <title>Shoot transcriptome of the giant reed, Arundo donax.</title>
        <authorList>
            <person name="Barrero R.A."/>
            <person name="Guerrero F.D."/>
            <person name="Moolhuijzen P."/>
            <person name="Goolsby J.A."/>
            <person name="Tidwell J."/>
            <person name="Bellgard S.E."/>
            <person name="Bellgard M.I."/>
        </authorList>
    </citation>
    <scope>NUCLEOTIDE SEQUENCE</scope>
    <source>
        <tissue evidence="1">Shoot tissue taken approximately 20 cm above the soil surface</tissue>
    </source>
</reference>